<gene>
    <name evidence="3" type="ORF">SMD44_08705</name>
</gene>
<dbReference type="PANTHER" id="PTHR42678:SF34">
    <property type="entry name" value="OS04G0183300 PROTEIN"/>
    <property type="match status" value="1"/>
</dbReference>
<dbReference type="PANTHER" id="PTHR42678">
    <property type="entry name" value="AMIDASE"/>
    <property type="match status" value="1"/>
</dbReference>
<accession>A0A1Z1WS15</accession>
<dbReference type="InterPro" id="IPR023631">
    <property type="entry name" value="Amidase_dom"/>
</dbReference>
<feature type="domain" description="Amidase" evidence="2">
    <location>
        <begin position="84"/>
        <end position="155"/>
    </location>
</feature>
<dbReference type="InterPro" id="IPR036928">
    <property type="entry name" value="AS_sf"/>
</dbReference>
<proteinExistence type="predicted"/>
<protein>
    <submittedName>
        <fullName evidence="3">Amidase</fullName>
    </submittedName>
</protein>
<reference evidence="3 4" key="1">
    <citation type="submission" date="2017-05" db="EMBL/GenBank/DDBJ databases">
        <title>Streptomyces alboflavus Genome sequencing and assembly.</title>
        <authorList>
            <person name="Wang Y."/>
            <person name="Du B."/>
            <person name="Ding Y."/>
            <person name="Liu H."/>
            <person name="Hou Q."/>
            <person name="Liu K."/>
            <person name="Wang C."/>
            <person name="Yao L."/>
        </authorList>
    </citation>
    <scope>NUCLEOTIDE SEQUENCE [LARGE SCALE GENOMIC DNA]</scope>
    <source>
        <strain evidence="3 4">MDJK44</strain>
    </source>
</reference>
<sequence length="164" mass="17076">MGKRSIASLIAVIAAGALVTGTPNPRRGGRRAGSRRPGADGLVPGGHGGSAGLPDRYLDTVTIPQLQARMADGSLTSSTLNPCYLQRIKTVDPKIHAVLRTNPKALRQAAASDARHRRRQAPRPLDGIPVLLKDNVNTRDMPTTAGSLALAGSPPGPTPSSWPS</sequence>
<dbReference type="STRING" id="67267.GCA_000716675_00601"/>
<evidence type="ECO:0000313" key="4">
    <source>
        <dbReference type="Proteomes" id="UP000195880"/>
    </source>
</evidence>
<keyword evidence="4" id="KW-1185">Reference proteome</keyword>
<evidence type="ECO:0000259" key="2">
    <source>
        <dbReference type="Pfam" id="PF01425"/>
    </source>
</evidence>
<evidence type="ECO:0000313" key="3">
    <source>
        <dbReference type="EMBL" id="ARX89218.1"/>
    </source>
</evidence>
<dbReference type="Gene3D" id="3.90.1300.10">
    <property type="entry name" value="Amidase signature (AS) domain"/>
    <property type="match status" value="1"/>
</dbReference>
<feature type="region of interest" description="Disordered" evidence="1">
    <location>
        <begin position="137"/>
        <end position="164"/>
    </location>
</feature>
<feature type="region of interest" description="Disordered" evidence="1">
    <location>
        <begin position="20"/>
        <end position="54"/>
    </location>
</feature>
<dbReference type="KEGG" id="salf:SMD44_08705"/>
<dbReference type="Proteomes" id="UP000195880">
    <property type="component" value="Chromosome"/>
</dbReference>
<dbReference type="SUPFAM" id="SSF75304">
    <property type="entry name" value="Amidase signature (AS) enzymes"/>
    <property type="match status" value="1"/>
</dbReference>
<evidence type="ECO:0000256" key="1">
    <source>
        <dbReference type="SAM" id="MobiDB-lite"/>
    </source>
</evidence>
<organism evidence="3 4">
    <name type="scientific">Streptomyces alboflavus</name>
    <dbReference type="NCBI Taxonomy" id="67267"/>
    <lineage>
        <taxon>Bacteria</taxon>
        <taxon>Bacillati</taxon>
        <taxon>Actinomycetota</taxon>
        <taxon>Actinomycetes</taxon>
        <taxon>Kitasatosporales</taxon>
        <taxon>Streptomycetaceae</taxon>
        <taxon>Streptomyces</taxon>
    </lineage>
</organism>
<dbReference type="Pfam" id="PF01425">
    <property type="entry name" value="Amidase"/>
    <property type="match status" value="1"/>
</dbReference>
<dbReference type="AlphaFoldDB" id="A0A1Z1WS15"/>
<feature type="compositionally biased region" description="Pro residues" evidence="1">
    <location>
        <begin position="154"/>
        <end position="164"/>
    </location>
</feature>
<name>A0A1Z1WS15_9ACTN</name>
<dbReference type="EMBL" id="CP021748">
    <property type="protein sequence ID" value="ARX89218.1"/>
    <property type="molecule type" value="Genomic_DNA"/>
</dbReference>